<dbReference type="EMBL" id="CP007129">
    <property type="protein sequence ID" value="AHG92989.1"/>
    <property type="molecule type" value="Genomic_DNA"/>
</dbReference>
<dbReference type="HOGENOM" id="CLU_1793717_0_0_0"/>
<keyword evidence="2" id="KW-1185">Reference proteome</keyword>
<evidence type="ECO:0000313" key="2">
    <source>
        <dbReference type="Proteomes" id="UP000019151"/>
    </source>
</evidence>
<reference evidence="1 2" key="1">
    <citation type="journal article" date="2014" name="Genome Announc.">
        <title>Genome Sequence and Methylome of Soil Bacterium Gemmatirosa kalamazoonensis KBS708T, a Member of the Rarely Cultivated Gemmatimonadetes Phylum.</title>
        <authorList>
            <person name="Debruyn J.M."/>
            <person name="Radosevich M."/>
            <person name="Wommack K.E."/>
            <person name="Polson S.W."/>
            <person name="Hauser L.J."/>
            <person name="Fawaz M.N."/>
            <person name="Korlach J."/>
            <person name="Tsai Y.C."/>
        </authorList>
    </citation>
    <scope>NUCLEOTIDE SEQUENCE [LARGE SCALE GENOMIC DNA]</scope>
    <source>
        <strain evidence="1 2">KBS708</strain>
        <plasmid evidence="2">Plasmid 1</plasmid>
    </source>
</reference>
<dbReference type="KEGG" id="gba:J421_5454"/>
<name>W0RPQ5_9BACT</name>
<evidence type="ECO:0000313" key="1">
    <source>
        <dbReference type="EMBL" id="AHG92989.1"/>
    </source>
</evidence>
<dbReference type="AlphaFoldDB" id="W0RPQ5"/>
<geneLocation type="plasmid" evidence="1 2">
    <name>1</name>
</geneLocation>
<evidence type="ECO:0008006" key="3">
    <source>
        <dbReference type="Google" id="ProtNLM"/>
    </source>
</evidence>
<dbReference type="Proteomes" id="UP000019151">
    <property type="component" value="Plasmid 1"/>
</dbReference>
<gene>
    <name evidence="1" type="ORF">J421_5454</name>
</gene>
<dbReference type="OrthoDB" id="3078443at2"/>
<keyword evidence="1" id="KW-0614">Plasmid</keyword>
<dbReference type="RefSeq" id="WP_025414304.1">
    <property type="nucleotide sequence ID" value="NZ_CP007129.1"/>
</dbReference>
<proteinExistence type="predicted"/>
<dbReference type="PATRIC" id="fig|861299.3.peg.5489"/>
<dbReference type="InParanoid" id="W0RPQ5"/>
<protein>
    <recommendedName>
        <fullName evidence="3">Gp5/Type VI secretion system Vgr protein OB-fold domain-containing protein</fullName>
    </recommendedName>
</protein>
<accession>W0RPQ5</accession>
<sequence length="144" mass="15251">MSIDHIAAAADARQITRAVVAYATADGTLHVRLAPGERPRPCDALHPGAGPSRSYEQGDEVLVWFDGDASTRGVVLGRVAPAAVARPEETPDELVLEAKEQLTLRVGDGSITLRADGKIQIKGKDLISHAQRLNRIKGGAVSIN</sequence>
<organism evidence="1 2">
    <name type="scientific">Gemmatirosa kalamazoonensis</name>
    <dbReference type="NCBI Taxonomy" id="861299"/>
    <lineage>
        <taxon>Bacteria</taxon>
        <taxon>Pseudomonadati</taxon>
        <taxon>Gemmatimonadota</taxon>
        <taxon>Gemmatimonadia</taxon>
        <taxon>Gemmatimonadales</taxon>
        <taxon>Gemmatimonadaceae</taxon>
        <taxon>Gemmatirosa</taxon>
    </lineage>
</organism>